<dbReference type="Pfam" id="PF17917">
    <property type="entry name" value="RT_RNaseH"/>
    <property type="match status" value="1"/>
</dbReference>
<keyword evidence="2" id="KW-0808">Transferase</keyword>
<keyword evidence="1" id="KW-0645">Protease</keyword>
<keyword evidence="7" id="KW-0255">Endonuclease</keyword>
<keyword evidence="9" id="KW-0460">Magnesium</keyword>
<keyword evidence="12" id="KW-0239">DNA-directed DNA polymerase</keyword>
<comment type="caution">
    <text evidence="16">The sequence shown here is derived from an EMBL/GenBank/DDBJ whole genome shotgun (WGS) entry which is preliminary data.</text>
</comment>
<dbReference type="InterPro" id="IPR012337">
    <property type="entry name" value="RNaseH-like_sf"/>
</dbReference>
<dbReference type="Pfam" id="PF17921">
    <property type="entry name" value="Integrase_H2C2"/>
    <property type="match status" value="1"/>
</dbReference>
<dbReference type="CDD" id="cd09274">
    <property type="entry name" value="RNase_HI_RT_Ty3"/>
    <property type="match status" value="1"/>
</dbReference>
<evidence type="ECO:0000259" key="15">
    <source>
        <dbReference type="PROSITE" id="PS50994"/>
    </source>
</evidence>
<organism evidence="16">
    <name type="scientific">Tanacetum cinerariifolium</name>
    <name type="common">Dalmatian daisy</name>
    <name type="synonym">Chrysanthemum cinerariifolium</name>
    <dbReference type="NCBI Taxonomy" id="118510"/>
    <lineage>
        <taxon>Eukaryota</taxon>
        <taxon>Viridiplantae</taxon>
        <taxon>Streptophyta</taxon>
        <taxon>Embryophyta</taxon>
        <taxon>Tracheophyta</taxon>
        <taxon>Spermatophyta</taxon>
        <taxon>Magnoliopsida</taxon>
        <taxon>eudicotyledons</taxon>
        <taxon>Gunneridae</taxon>
        <taxon>Pentapetalae</taxon>
        <taxon>asterids</taxon>
        <taxon>campanulids</taxon>
        <taxon>Asterales</taxon>
        <taxon>Asteraceae</taxon>
        <taxon>Asteroideae</taxon>
        <taxon>Anthemideae</taxon>
        <taxon>Anthemidinae</taxon>
        <taxon>Tanacetum</taxon>
    </lineage>
</organism>
<keyword evidence="3" id="KW-0548">Nucleotidyltransferase</keyword>
<dbReference type="Pfam" id="PF24626">
    <property type="entry name" value="SH3_Tf2-1"/>
    <property type="match status" value="1"/>
</dbReference>
<evidence type="ECO:0000256" key="14">
    <source>
        <dbReference type="ARBA" id="ARBA00023172"/>
    </source>
</evidence>
<keyword evidence="4" id="KW-0540">Nuclease</keyword>
<keyword evidence="5" id="KW-0479">Metal-binding</keyword>
<dbReference type="InterPro" id="IPR041373">
    <property type="entry name" value="RT_RNaseH"/>
</dbReference>
<dbReference type="PANTHER" id="PTHR37984">
    <property type="entry name" value="PROTEIN CBG26694"/>
    <property type="match status" value="1"/>
</dbReference>
<evidence type="ECO:0000256" key="11">
    <source>
        <dbReference type="ARBA" id="ARBA00022918"/>
    </source>
</evidence>
<sequence length="561" mass="65454">MPFGLTNAPAIIIDLMNRCKEEDKAFQLLKQKLCSAPILALPEGTKDFVVYCDVSLKGYGVVLMHWEKVIAYASLQLMTHEEIYTTHDLELGAVVFALRLWRHYMYGTTCVVFTDHKSLQYILNQKEFNMIQRRWIELLSDYDCEIRYHSGKANVVADALSQKERINQLCVRDLMMIVYNDLPKQILEAQKEAMEKKNVKAKNLGRLINQIFKFRPNGTRFFGNHVWFLRFGGLRDLFMHESHKSKYSIHPRSEKMYRYLKLLYWWPNMKADIAMYVSKCLTYTKVNAKHQKLSGLLQQPEIPEIMCRHGVPISIISDRNSHFTSRFWKSLQKALGTNLDMSTAYHPQTDGQSKRTIQTLEDMLHAFVIDFGSSWDRHLPLVEFSYNNSYHASKAAPYKALYKRKCRSPVCWSEVGDSQLTSLEMIHEVIEKIVQIKNRLLTTHSCQKSYADRRSNPLEFKVGDMVLLKVSLWKGTMRFGKRRKLSPRYIRPFKILARVGPVAYTLELPEELKGIHSTFHVSNLKKFLAEGDIVILIDEIQLDDKLHMIEEPVEIMDREVK</sequence>
<dbReference type="SUPFAM" id="SSF56672">
    <property type="entry name" value="DNA/RNA polymerases"/>
    <property type="match status" value="1"/>
</dbReference>
<dbReference type="GO" id="GO:0003964">
    <property type="term" value="F:RNA-directed DNA polymerase activity"/>
    <property type="evidence" value="ECO:0007669"/>
    <property type="project" value="UniProtKB-KW"/>
</dbReference>
<dbReference type="InterPro" id="IPR036397">
    <property type="entry name" value="RNaseH_sf"/>
</dbReference>
<proteinExistence type="predicted"/>
<dbReference type="PROSITE" id="PS50994">
    <property type="entry name" value="INTEGRASE"/>
    <property type="match status" value="1"/>
</dbReference>
<gene>
    <name evidence="16" type="ORF">Tci_558816</name>
</gene>
<dbReference type="AlphaFoldDB" id="A0A699IUF0"/>
<dbReference type="SUPFAM" id="SSF53098">
    <property type="entry name" value="Ribonuclease H-like"/>
    <property type="match status" value="1"/>
</dbReference>
<reference evidence="16" key="1">
    <citation type="journal article" date="2019" name="Sci. Rep.">
        <title>Draft genome of Tanacetum cinerariifolium, the natural source of mosquito coil.</title>
        <authorList>
            <person name="Yamashiro T."/>
            <person name="Shiraishi A."/>
            <person name="Satake H."/>
            <person name="Nakayama K."/>
        </authorList>
    </citation>
    <scope>NUCLEOTIDE SEQUENCE</scope>
</reference>
<dbReference type="GO" id="GO:0004190">
    <property type="term" value="F:aspartic-type endopeptidase activity"/>
    <property type="evidence" value="ECO:0007669"/>
    <property type="project" value="UniProtKB-KW"/>
</dbReference>
<dbReference type="GO" id="GO:0006310">
    <property type="term" value="P:DNA recombination"/>
    <property type="evidence" value="ECO:0007669"/>
    <property type="project" value="UniProtKB-KW"/>
</dbReference>
<evidence type="ECO:0000313" key="16">
    <source>
        <dbReference type="EMBL" id="GEZ86843.1"/>
    </source>
</evidence>
<feature type="domain" description="Integrase catalytic" evidence="15">
    <location>
        <begin position="247"/>
        <end position="405"/>
    </location>
</feature>
<dbReference type="GO" id="GO:0046872">
    <property type="term" value="F:metal ion binding"/>
    <property type="evidence" value="ECO:0007669"/>
    <property type="project" value="UniProtKB-KW"/>
</dbReference>
<dbReference type="Gene3D" id="1.10.340.70">
    <property type="match status" value="1"/>
</dbReference>
<dbReference type="InterPro" id="IPR050951">
    <property type="entry name" value="Retrovirus_Pol_polyprotein"/>
</dbReference>
<keyword evidence="13" id="KW-0238">DNA-binding</keyword>
<dbReference type="GO" id="GO:0003677">
    <property type="term" value="F:DNA binding"/>
    <property type="evidence" value="ECO:0007669"/>
    <property type="project" value="UniProtKB-KW"/>
</dbReference>
<evidence type="ECO:0000256" key="13">
    <source>
        <dbReference type="ARBA" id="ARBA00023125"/>
    </source>
</evidence>
<keyword evidence="8" id="KW-0378">Hydrolase</keyword>
<accession>A0A699IUF0</accession>
<keyword evidence="14" id="KW-0233">DNA recombination</keyword>
<evidence type="ECO:0000256" key="6">
    <source>
        <dbReference type="ARBA" id="ARBA00022750"/>
    </source>
</evidence>
<evidence type="ECO:0000256" key="3">
    <source>
        <dbReference type="ARBA" id="ARBA00022695"/>
    </source>
</evidence>
<evidence type="ECO:0000256" key="4">
    <source>
        <dbReference type="ARBA" id="ARBA00022722"/>
    </source>
</evidence>
<dbReference type="EMBL" id="BKCJ010334771">
    <property type="protein sequence ID" value="GEZ86843.1"/>
    <property type="molecule type" value="Genomic_DNA"/>
</dbReference>
<dbReference type="PANTHER" id="PTHR37984:SF5">
    <property type="entry name" value="PROTEIN NYNRIN-LIKE"/>
    <property type="match status" value="1"/>
</dbReference>
<keyword evidence="11 16" id="KW-0695">RNA-directed DNA polymerase</keyword>
<keyword evidence="6" id="KW-0064">Aspartyl protease</keyword>
<dbReference type="GO" id="GO:0004519">
    <property type="term" value="F:endonuclease activity"/>
    <property type="evidence" value="ECO:0007669"/>
    <property type="project" value="UniProtKB-KW"/>
</dbReference>
<dbReference type="GO" id="GO:0003887">
    <property type="term" value="F:DNA-directed DNA polymerase activity"/>
    <property type="evidence" value="ECO:0007669"/>
    <property type="project" value="UniProtKB-KW"/>
</dbReference>
<protein>
    <submittedName>
        <fullName evidence="16">Putative reverse transcriptase domain-containing protein</fullName>
    </submittedName>
</protein>
<dbReference type="InterPro" id="IPR041588">
    <property type="entry name" value="Integrase_H2C2"/>
</dbReference>
<evidence type="ECO:0000256" key="10">
    <source>
        <dbReference type="ARBA" id="ARBA00022908"/>
    </source>
</evidence>
<dbReference type="InterPro" id="IPR001584">
    <property type="entry name" value="Integrase_cat-core"/>
</dbReference>
<dbReference type="Gene3D" id="3.30.420.10">
    <property type="entry name" value="Ribonuclease H-like superfamily/Ribonuclease H"/>
    <property type="match status" value="1"/>
</dbReference>
<evidence type="ECO:0000256" key="2">
    <source>
        <dbReference type="ARBA" id="ARBA00022679"/>
    </source>
</evidence>
<name>A0A699IUF0_TANCI</name>
<evidence type="ECO:0000256" key="12">
    <source>
        <dbReference type="ARBA" id="ARBA00022932"/>
    </source>
</evidence>
<evidence type="ECO:0000256" key="8">
    <source>
        <dbReference type="ARBA" id="ARBA00022801"/>
    </source>
</evidence>
<evidence type="ECO:0000256" key="9">
    <source>
        <dbReference type="ARBA" id="ARBA00022842"/>
    </source>
</evidence>
<dbReference type="InterPro" id="IPR056924">
    <property type="entry name" value="SH3_Tf2-1"/>
</dbReference>
<evidence type="ECO:0000256" key="1">
    <source>
        <dbReference type="ARBA" id="ARBA00022670"/>
    </source>
</evidence>
<dbReference type="InterPro" id="IPR043502">
    <property type="entry name" value="DNA/RNA_pol_sf"/>
</dbReference>
<evidence type="ECO:0000256" key="5">
    <source>
        <dbReference type="ARBA" id="ARBA00022723"/>
    </source>
</evidence>
<evidence type="ECO:0000256" key="7">
    <source>
        <dbReference type="ARBA" id="ARBA00022759"/>
    </source>
</evidence>
<dbReference type="GO" id="GO:0015074">
    <property type="term" value="P:DNA integration"/>
    <property type="evidence" value="ECO:0007669"/>
    <property type="project" value="UniProtKB-KW"/>
</dbReference>
<dbReference type="GO" id="GO:0006508">
    <property type="term" value="P:proteolysis"/>
    <property type="evidence" value="ECO:0007669"/>
    <property type="project" value="UniProtKB-KW"/>
</dbReference>
<keyword evidence="10" id="KW-0229">DNA integration</keyword>